<feature type="domain" description="DUF6671" evidence="1">
    <location>
        <begin position="65"/>
        <end position="280"/>
    </location>
</feature>
<protein>
    <recommendedName>
        <fullName evidence="1">DUF6671 domain-containing protein</fullName>
    </recommendedName>
</protein>
<comment type="caution">
    <text evidence="2">The sequence shown here is derived from an EMBL/GenBank/DDBJ whole genome shotgun (WGS) entry which is preliminary data.</text>
</comment>
<keyword evidence="3" id="KW-1185">Reference proteome</keyword>
<dbReference type="Proteomes" id="UP000198104">
    <property type="component" value="Unassembled WGS sequence"/>
</dbReference>
<accession>A0A254Q603</accession>
<proteinExistence type="predicted"/>
<name>A0A254Q603_9BURK</name>
<gene>
    <name evidence="2" type="ORF">CBI30_03415</name>
</gene>
<dbReference type="InterPro" id="IPR046612">
    <property type="entry name" value="DUF6671"/>
</dbReference>
<dbReference type="AlphaFoldDB" id="A0A254Q603"/>
<evidence type="ECO:0000313" key="2">
    <source>
        <dbReference type="EMBL" id="OWS72251.1"/>
    </source>
</evidence>
<dbReference type="Pfam" id="PF20376">
    <property type="entry name" value="DUF6671"/>
    <property type="match status" value="1"/>
</dbReference>
<evidence type="ECO:0000313" key="3">
    <source>
        <dbReference type="Proteomes" id="UP000198104"/>
    </source>
</evidence>
<organism evidence="2 3">
    <name type="scientific">Polynucleobacter aenigmaticus</name>
    <dbReference type="NCBI Taxonomy" id="1743164"/>
    <lineage>
        <taxon>Bacteria</taxon>
        <taxon>Pseudomonadati</taxon>
        <taxon>Pseudomonadota</taxon>
        <taxon>Betaproteobacteria</taxon>
        <taxon>Burkholderiales</taxon>
        <taxon>Burkholderiaceae</taxon>
        <taxon>Polynucleobacter</taxon>
    </lineage>
</organism>
<dbReference type="EMBL" id="NGUO01000004">
    <property type="protein sequence ID" value="OWS72251.1"/>
    <property type="molecule type" value="Genomic_DNA"/>
</dbReference>
<dbReference type="OrthoDB" id="9793837at2"/>
<evidence type="ECO:0000259" key="1">
    <source>
        <dbReference type="Pfam" id="PF20376"/>
    </source>
</evidence>
<reference evidence="2 3" key="1">
    <citation type="submission" date="2017-05" db="EMBL/GenBank/DDBJ databases">
        <title>Polynucleobacter sp. MWH-K35W1 isolated from the permanently anoxic monimolimnion of a meromictic lake.</title>
        <authorList>
            <person name="Hahn M.W."/>
        </authorList>
    </citation>
    <scope>NUCLEOTIDE SEQUENCE [LARGE SCALE GENOMIC DNA]</scope>
    <source>
        <strain evidence="2 3">MWH-K35W1</strain>
    </source>
</reference>
<sequence>MNIFSNRTASVLTKHGKELVLNEVLNSATGLQVNLTNAYDTDLLGTFTLDVSRHGSQFDAARKKAQIGMELLGTDLGLGNEGAFVADPYTGMLPWNIELVILIDQKHQLEISGFSGAPAQNAHAYVCHWEELEKFADTALFPSHHLVIKPTDEYHPKSVKNITDKQQLRDAFQWASSNSSKGVVYVENDLRAFANPTRMKNIRQATIDLASKMNSLCPACRMPGYWIEDIQRGLPCNACGMPTDQEIAKKWGCLKCEHSDVEGMKVLRFANPSQCKYCNP</sequence>
<dbReference type="RefSeq" id="WP_088526921.1">
    <property type="nucleotide sequence ID" value="NZ_NGUO01000004.1"/>
</dbReference>